<keyword evidence="3 9" id="KW-0813">Transport</keyword>
<dbReference type="OrthoDB" id="9808531at2"/>
<keyword evidence="7 9" id="KW-1133">Transmembrane helix</keyword>
<evidence type="ECO:0000313" key="12">
    <source>
        <dbReference type="Proteomes" id="UP000245252"/>
    </source>
</evidence>
<keyword evidence="6" id="KW-0029">Amino-acid transport</keyword>
<evidence type="ECO:0000259" key="10">
    <source>
        <dbReference type="PROSITE" id="PS50928"/>
    </source>
</evidence>
<organism evidence="11 12">
    <name type="scientific">Metarhizobium album</name>
    <dbReference type="NCBI Taxonomy" id="2182425"/>
    <lineage>
        <taxon>Bacteria</taxon>
        <taxon>Pseudomonadati</taxon>
        <taxon>Pseudomonadota</taxon>
        <taxon>Alphaproteobacteria</taxon>
        <taxon>Hyphomicrobiales</taxon>
        <taxon>Rhizobiaceae</taxon>
        <taxon>Metarhizobium</taxon>
    </lineage>
</organism>
<gene>
    <name evidence="11" type="ORF">DEM27_25695</name>
</gene>
<feature type="transmembrane region" description="Helical" evidence="9">
    <location>
        <begin position="363"/>
        <end position="383"/>
    </location>
</feature>
<feature type="transmembrane region" description="Helical" evidence="9">
    <location>
        <begin position="257"/>
        <end position="277"/>
    </location>
</feature>
<evidence type="ECO:0000313" key="11">
    <source>
        <dbReference type="EMBL" id="PWE53457.1"/>
    </source>
</evidence>
<evidence type="ECO:0000256" key="5">
    <source>
        <dbReference type="ARBA" id="ARBA00022692"/>
    </source>
</evidence>
<comment type="subcellular location">
    <subcellularLocation>
        <location evidence="1">Cell inner membrane</location>
        <topology evidence="1">Multi-pass membrane protein</topology>
    </subcellularLocation>
    <subcellularLocation>
        <location evidence="9">Cell membrane</location>
        <topology evidence="9">Multi-pass membrane protein</topology>
    </subcellularLocation>
</comment>
<feature type="transmembrane region" description="Helical" evidence="9">
    <location>
        <begin position="217"/>
        <end position="237"/>
    </location>
</feature>
<dbReference type="PANTHER" id="PTHR30614">
    <property type="entry name" value="MEMBRANE COMPONENT OF AMINO ACID ABC TRANSPORTER"/>
    <property type="match status" value="1"/>
</dbReference>
<evidence type="ECO:0000256" key="3">
    <source>
        <dbReference type="ARBA" id="ARBA00022448"/>
    </source>
</evidence>
<name>A0A2U2DJG5_9HYPH</name>
<evidence type="ECO:0000256" key="1">
    <source>
        <dbReference type="ARBA" id="ARBA00004429"/>
    </source>
</evidence>
<reference evidence="11 12" key="1">
    <citation type="submission" date="2018-05" db="EMBL/GenBank/DDBJ databases">
        <title>The draft genome of strain NS-104.</title>
        <authorList>
            <person name="Hang P."/>
            <person name="Jiang J."/>
        </authorList>
    </citation>
    <scope>NUCLEOTIDE SEQUENCE [LARGE SCALE GENOMIC DNA]</scope>
    <source>
        <strain evidence="11 12">NS-104</strain>
    </source>
</reference>
<feature type="domain" description="ABC transmembrane type-1" evidence="10">
    <location>
        <begin position="86"/>
        <end position="381"/>
    </location>
</feature>
<feature type="transmembrane region" description="Helical" evidence="9">
    <location>
        <begin position="339"/>
        <end position="357"/>
    </location>
</feature>
<proteinExistence type="inferred from homology"/>
<dbReference type="PROSITE" id="PS50928">
    <property type="entry name" value="ABC_TM1"/>
    <property type="match status" value="1"/>
</dbReference>
<dbReference type="InterPro" id="IPR035906">
    <property type="entry name" value="MetI-like_sf"/>
</dbReference>
<evidence type="ECO:0000256" key="6">
    <source>
        <dbReference type="ARBA" id="ARBA00022970"/>
    </source>
</evidence>
<keyword evidence="8 9" id="KW-0472">Membrane</keyword>
<dbReference type="InterPro" id="IPR043429">
    <property type="entry name" value="ArtM/GltK/GlnP/TcyL/YhdX-like"/>
</dbReference>
<feature type="transmembrane region" description="Helical" evidence="9">
    <location>
        <begin position="81"/>
        <end position="107"/>
    </location>
</feature>
<dbReference type="Proteomes" id="UP000245252">
    <property type="component" value="Unassembled WGS sequence"/>
</dbReference>
<dbReference type="GO" id="GO:0022857">
    <property type="term" value="F:transmembrane transporter activity"/>
    <property type="evidence" value="ECO:0007669"/>
    <property type="project" value="InterPro"/>
</dbReference>
<dbReference type="AlphaFoldDB" id="A0A2U2DJG5"/>
<accession>A0A2U2DJG5</accession>
<keyword evidence="12" id="KW-1185">Reference proteome</keyword>
<evidence type="ECO:0000256" key="2">
    <source>
        <dbReference type="ARBA" id="ARBA00010072"/>
    </source>
</evidence>
<comment type="caution">
    <text evidence="11">The sequence shown here is derived from an EMBL/GenBank/DDBJ whole genome shotgun (WGS) entry which is preliminary data.</text>
</comment>
<dbReference type="NCBIfam" id="TIGR01726">
    <property type="entry name" value="HEQRo_perm_3TM"/>
    <property type="match status" value="1"/>
</dbReference>
<protein>
    <submittedName>
        <fullName evidence="11">Amino acid ABC transporter permease</fullName>
    </submittedName>
</protein>
<dbReference type="SUPFAM" id="SSF161098">
    <property type="entry name" value="MetI-like"/>
    <property type="match status" value="2"/>
</dbReference>
<dbReference type="Gene3D" id="1.10.3720.10">
    <property type="entry name" value="MetI-like"/>
    <property type="match status" value="2"/>
</dbReference>
<dbReference type="EMBL" id="QFBC01000016">
    <property type="protein sequence ID" value="PWE53457.1"/>
    <property type="molecule type" value="Genomic_DNA"/>
</dbReference>
<dbReference type="InterPro" id="IPR000515">
    <property type="entry name" value="MetI-like"/>
</dbReference>
<comment type="similarity">
    <text evidence="2">Belongs to the binding-protein-dependent transport system permease family. HisMQ subfamily.</text>
</comment>
<keyword evidence="4" id="KW-1003">Cell membrane</keyword>
<evidence type="ECO:0000256" key="8">
    <source>
        <dbReference type="ARBA" id="ARBA00023136"/>
    </source>
</evidence>
<feature type="transmembrane region" description="Helical" evidence="9">
    <location>
        <begin position="128"/>
        <end position="149"/>
    </location>
</feature>
<sequence length="397" mass="42838">MFSRTSTKSRRGQSATAKEILWQAILLIAIAGLVGGALWNASGSLAEQGVASGFGFLGHTAGFDVSQSLIPFSAVSTYGRAFLVGLLNTVEVTVIAIPLATILGFIIGISRRSSNWLLNRVAAAYVEVFRNTPLLLQLLFWYNAVLAALPAKALESLHLGNIIYLNRRGLALPQPVVQDFGGAWLLVAAAIAGLFILTARLAPLWRARTGHFFPHRSANLLILFSLPMAFCLAIYLTTGRSPILFNIPVMGRFSVDGGWQLLPELVALLIGLIFYTASSIAEVVRSGLAAVPKGQYEAARSLHLPPGKIMREVILPQAIRVIIPPLTNQYLNLLKNSSLAVAIGYPDLVQIFAGTVLNQTGQAVEIVFMTMAVYLTISLLTALGMNVYNRRIATVEN</sequence>
<dbReference type="Pfam" id="PF00528">
    <property type="entry name" value="BPD_transp_1"/>
    <property type="match status" value="1"/>
</dbReference>
<dbReference type="GO" id="GO:0006865">
    <property type="term" value="P:amino acid transport"/>
    <property type="evidence" value="ECO:0007669"/>
    <property type="project" value="UniProtKB-KW"/>
</dbReference>
<dbReference type="PANTHER" id="PTHR30614:SF37">
    <property type="entry name" value="AMINO-ACID ABC TRANSPORTER PERMEASE PROTEIN YHDX-RELATED"/>
    <property type="match status" value="1"/>
</dbReference>
<feature type="transmembrane region" description="Helical" evidence="9">
    <location>
        <begin position="183"/>
        <end position="205"/>
    </location>
</feature>
<dbReference type="GO" id="GO:0043190">
    <property type="term" value="C:ATP-binding cassette (ABC) transporter complex"/>
    <property type="evidence" value="ECO:0007669"/>
    <property type="project" value="InterPro"/>
</dbReference>
<dbReference type="CDD" id="cd06261">
    <property type="entry name" value="TM_PBP2"/>
    <property type="match status" value="1"/>
</dbReference>
<feature type="transmembrane region" description="Helical" evidence="9">
    <location>
        <begin position="20"/>
        <end position="39"/>
    </location>
</feature>
<keyword evidence="5 9" id="KW-0812">Transmembrane</keyword>
<evidence type="ECO:0000256" key="7">
    <source>
        <dbReference type="ARBA" id="ARBA00022989"/>
    </source>
</evidence>
<evidence type="ECO:0000256" key="9">
    <source>
        <dbReference type="RuleBase" id="RU363032"/>
    </source>
</evidence>
<dbReference type="InterPro" id="IPR010065">
    <property type="entry name" value="AA_ABC_transptr_permease_3TM"/>
</dbReference>
<evidence type="ECO:0000256" key="4">
    <source>
        <dbReference type="ARBA" id="ARBA00022475"/>
    </source>
</evidence>